<accession>A0A8T0W3S4</accession>
<gene>
    <name evidence="1" type="ORF">PVAP13_2KG268374</name>
</gene>
<dbReference type="EMBL" id="CM029039">
    <property type="protein sequence ID" value="KAG2642050.1"/>
    <property type="molecule type" value="Genomic_DNA"/>
</dbReference>
<reference evidence="1" key="1">
    <citation type="submission" date="2020-05" db="EMBL/GenBank/DDBJ databases">
        <title>WGS assembly of Panicum virgatum.</title>
        <authorList>
            <person name="Lovell J.T."/>
            <person name="Jenkins J."/>
            <person name="Shu S."/>
            <person name="Juenger T.E."/>
            <person name="Schmutz J."/>
        </authorList>
    </citation>
    <scope>NUCLEOTIDE SEQUENCE</scope>
    <source>
        <strain evidence="1">AP13</strain>
    </source>
</reference>
<dbReference type="AlphaFoldDB" id="A0A8T0W3S4"/>
<organism evidence="1 2">
    <name type="scientific">Panicum virgatum</name>
    <name type="common">Blackwell switchgrass</name>
    <dbReference type="NCBI Taxonomy" id="38727"/>
    <lineage>
        <taxon>Eukaryota</taxon>
        <taxon>Viridiplantae</taxon>
        <taxon>Streptophyta</taxon>
        <taxon>Embryophyta</taxon>
        <taxon>Tracheophyta</taxon>
        <taxon>Spermatophyta</taxon>
        <taxon>Magnoliopsida</taxon>
        <taxon>Liliopsida</taxon>
        <taxon>Poales</taxon>
        <taxon>Poaceae</taxon>
        <taxon>PACMAD clade</taxon>
        <taxon>Panicoideae</taxon>
        <taxon>Panicodae</taxon>
        <taxon>Paniceae</taxon>
        <taxon>Panicinae</taxon>
        <taxon>Panicum</taxon>
        <taxon>Panicum sect. Hiantes</taxon>
    </lineage>
</organism>
<keyword evidence="2" id="KW-1185">Reference proteome</keyword>
<comment type="caution">
    <text evidence="1">The sequence shown here is derived from an EMBL/GenBank/DDBJ whole genome shotgun (WGS) entry which is preliminary data.</text>
</comment>
<evidence type="ECO:0000313" key="2">
    <source>
        <dbReference type="Proteomes" id="UP000823388"/>
    </source>
</evidence>
<evidence type="ECO:0000313" key="1">
    <source>
        <dbReference type="EMBL" id="KAG2642050.1"/>
    </source>
</evidence>
<sequence length="36" mass="3876">MLLLLAFLSTAVGTPTTFRDHPCENYSGGGLKTCFL</sequence>
<dbReference type="Proteomes" id="UP000823388">
    <property type="component" value="Chromosome 2K"/>
</dbReference>
<name>A0A8T0W3S4_PANVG</name>
<protein>
    <submittedName>
        <fullName evidence="1">Uncharacterized protein</fullName>
    </submittedName>
</protein>
<proteinExistence type="predicted"/>